<dbReference type="CDD" id="cd00096">
    <property type="entry name" value="Ig"/>
    <property type="match status" value="1"/>
</dbReference>
<dbReference type="PROSITE" id="PS50835">
    <property type="entry name" value="IG_LIKE"/>
    <property type="match status" value="4"/>
</dbReference>
<evidence type="ECO:0000256" key="1">
    <source>
        <dbReference type="ARBA" id="ARBA00022737"/>
    </source>
</evidence>
<feature type="domain" description="Ig-like" evidence="6">
    <location>
        <begin position="237"/>
        <end position="319"/>
    </location>
</feature>
<reference evidence="9" key="1">
    <citation type="submission" date="2025-08" db="UniProtKB">
        <authorList>
            <consortium name="RefSeq"/>
        </authorList>
    </citation>
    <scope>IDENTIFICATION</scope>
    <source>
        <tissue evidence="9">Testes</tissue>
    </source>
</reference>
<dbReference type="InterPro" id="IPR003961">
    <property type="entry name" value="FN3_dom"/>
</dbReference>
<dbReference type="PANTHER" id="PTHR44170:SF29">
    <property type="entry name" value="NEOGENIN"/>
    <property type="match status" value="1"/>
</dbReference>
<dbReference type="InterPro" id="IPR002126">
    <property type="entry name" value="Cadherin-like_dom"/>
</dbReference>
<evidence type="ECO:0000259" key="5">
    <source>
        <dbReference type="PROSITE" id="PS50268"/>
    </source>
</evidence>
<feature type="domain" description="Fibronectin type-III" evidence="7">
    <location>
        <begin position="635"/>
        <end position="730"/>
    </location>
</feature>
<dbReference type="SUPFAM" id="SSF48726">
    <property type="entry name" value="Immunoglobulin"/>
    <property type="match status" value="4"/>
</dbReference>
<dbReference type="PROSITE" id="PS50268">
    <property type="entry name" value="CADHERIN_2"/>
    <property type="match status" value="1"/>
</dbReference>
<evidence type="ECO:0000256" key="3">
    <source>
        <dbReference type="PROSITE-ProRule" id="PRU00043"/>
    </source>
</evidence>
<dbReference type="GeneID" id="100369833"/>
<protein>
    <submittedName>
        <fullName evidence="9">Protogenin-like</fullName>
    </submittedName>
</protein>
<evidence type="ECO:0000259" key="6">
    <source>
        <dbReference type="PROSITE" id="PS50835"/>
    </source>
</evidence>
<dbReference type="InterPro" id="IPR036179">
    <property type="entry name" value="Ig-like_dom_sf"/>
</dbReference>
<feature type="domain" description="Ig-like" evidence="6">
    <location>
        <begin position="132"/>
        <end position="217"/>
    </location>
</feature>
<feature type="domain" description="Fibronectin type-III" evidence="7">
    <location>
        <begin position="526"/>
        <end position="623"/>
    </location>
</feature>
<accession>A0ABM0GWE7</accession>
<dbReference type="SMART" id="SM00060">
    <property type="entry name" value="FN3"/>
    <property type="match status" value="4"/>
</dbReference>
<evidence type="ECO:0000256" key="4">
    <source>
        <dbReference type="SAM" id="SignalP"/>
    </source>
</evidence>
<dbReference type="Pfam" id="PF00041">
    <property type="entry name" value="fn3"/>
    <property type="match status" value="3"/>
</dbReference>
<organism evidence="8 9">
    <name type="scientific">Saccoglossus kowalevskii</name>
    <name type="common">Acorn worm</name>
    <dbReference type="NCBI Taxonomy" id="10224"/>
    <lineage>
        <taxon>Eukaryota</taxon>
        <taxon>Metazoa</taxon>
        <taxon>Hemichordata</taxon>
        <taxon>Enteropneusta</taxon>
        <taxon>Harrimaniidae</taxon>
        <taxon>Saccoglossus</taxon>
    </lineage>
</organism>
<evidence type="ECO:0000256" key="2">
    <source>
        <dbReference type="ARBA" id="ARBA00023157"/>
    </source>
</evidence>
<feature type="domain" description="Cadherin" evidence="5">
    <location>
        <begin position="663"/>
        <end position="738"/>
    </location>
</feature>
<dbReference type="RefSeq" id="XP_002738822.2">
    <property type="nucleotide sequence ID" value="XM_002738776.2"/>
</dbReference>
<feature type="domain" description="Fibronectin type-III" evidence="7">
    <location>
        <begin position="431"/>
        <end position="524"/>
    </location>
</feature>
<dbReference type="SMART" id="SM00408">
    <property type="entry name" value="IGc2"/>
    <property type="match status" value="4"/>
</dbReference>
<dbReference type="InterPro" id="IPR003599">
    <property type="entry name" value="Ig_sub"/>
</dbReference>
<keyword evidence="8" id="KW-1185">Reference proteome</keyword>
<evidence type="ECO:0000313" key="9">
    <source>
        <dbReference type="RefSeq" id="XP_002738822.2"/>
    </source>
</evidence>
<feature type="chain" id="PRO_5047043760" evidence="4">
    <location>
        <begin position="28"/>
        <end position="827"/>
    </location>
</feature>
<dbReference type="InterPro" id="IPR013783">
    <property type="entry name" value="Ig-like_fold"/>
</dbReference>
<dbReference type="SMART" id="SM00409">
    <property type="entry name" value="IG"/>
    <property type="match status" value="4"/>
</dbReference>
<dbReference type="InterPro" id="IPR013098">
    <property type="entry name" value="Ig_I-set"/>
</dbReference>
<keyword evidence="4" id="KW-0732">Signal</keyword>
<feature type="domain" description="Ig-like" evidence="6">
    <location>
        <begin position="332"/>
        <end position="421"/>
    </location>
</feature>
<feature type="signal peptide" evidence="4">
    <location>
        <begin position="1"/>
        <end position="27"/>
    </location>
</feature>
<dbReference type="Proteomes" id="UP000694865">
    <property type="component" value="Unplaced"/>
</dbReference>
<dbReference type="SUPFAM" id="SSF49265">
    <property type="entry name" value="Fibronectin type III"/>
    <property type="match status" value="2"/>
</dbReference>
<proteinExistence type="predicted"/>
<keyword evidence="3" id="KW-0106">Calcium</keyword>
<dbReference type="Pfam" id="PF07679">
    <property type="entry name" value="I-set"/>
    <property type="match status" value="2"/>
</dbReference>
<dbReference type="InterPro" id="IPR007110">
    <property type="entry name" value="Ig-like_dom"/>
</dbReference>
<dbReference type="PROSITE" id="PS50853">
    <property type="entry name" value="FN3"/>
    <property type="match status" value="4"/>
</dbReference>
<gene>
    <name evidence="9" type="primary">LOC100369833</name>
</gene>
<keyword evidence="1" id="KW-0677">Repeat</keyword>
<sequence length="827" mass="91706">MAYRTSKRSFYLVVCTQLLLAVTCVKGTSDMSELHFVVEPGNIVVETGLPFTWDCAAGGEDPVTITWKKDDIIINNDEHVRILANGSLYFDATKESELSERFYEGTYTCLATNSYGTIFTFGNIQLATLSRPILRPRSRVVLAGRPVRLRCLVQESIPEHTIFWQKNGVDLPKSYRYVVLPQGVLQIINFQPSDVGEYSCIAENTFFRKMSSTATFSIHNREESASKDESCPDNRTPKILSAPNSIVSLSGTSVTLECLVDSCSTDEAVPFVTWYKGGLPLSSNKFVPHGETNLKLEELNIAMAGVYKCEVTIPSMDINLFAVINLDILVPPEFLSVPESQIIPLQTTARFTCVVYGVPEPEITWYYNGEAIRYSGRFFMPTNRDLVISNVRKNPKESDEGVYQCVAENSSGRITAVALLTIEISVKNPNEPVIVFAAPVTTSSIALEWEAPRNIDGEQLIAYSVYYQPIYGGRTGVKVVSSDVTSCVVHSLLPHTNYILEVVAFSGVAASHTSDSVTVTTTILAPNETPTFNLLAIDSSSIEITWDVLAQNNGMINRYNIYYRKKTADSCSNIVAVTTNGTTYEYTAEDLDPDCVYEVQMAASTSAGEGPKSAWTSIKTLNHQSATMQSNFPSPPRNLTAFAVSSESIALWWEAPLLRNTIDDIISYYVHYQVNPDGAEHTITVDSDVDSYVVRDLLPLTNYTFYVEAYTSHGVSEPSDTIYEVTIMDADENTAPNFTVQSYSPRSALVEWDLVQFDECKNITEKGVRVYYRKIGENTTSYIDVEGSHQSHFFTDLEAGATYEVELSASDCEGQESISLTKHVLIQ</sequence>
<dbReference type="PANTHER" id="PTHR44170">
    <property type="entry name" value="PROTEIN SIDEKICK"/>
    <property type="match status" value="1"/>
</dbReference>
<feature type="domain" description="Ig-like" evidence="6">
    <location>
        <begin position="34"/>
        <end position="130"/>
    </location>
</feature>
<dbReference type="InterPro" id="IPR003598">
    <property type="entry name" value="Ig_sub2"/>
</dbReference>
<feature type="domain" description="Fibronectin type-III" evidence="7">
    <location>
        <begin position="734"/>
        <end position="827"/>
    </location>
</feature>
<dbReference type="Pfam" id="PF13927">
    <property type="entry name" value="Ig_3"/>
    <property type="match status" value="2"/>
</dbReference>
<name>A0ABM0GWE7_SACKO</name>
<dbReference type="Gene3D" id="2.60.40.10">
    <property type="entry name" value="Immunoglobulins"/>
    <property type="match status" value="8"/>
</dbReference>
<evidence type="ECO:0000313" key="8">
    <source>
        <dbReference type="Proteomes" id="UP000694865"/>
    </source>
</evidence>
<evidence type="ECO:0000259" key="7">
    <source>
        <dbReference type="PROSITE" id="PS50853"/>
    </source>
</evidence>
<dbReference type="CDD" id="cd00063">
    <property type="entry name" value="FN3"/>
    <property type="match status" value="4"/>
</dbReference>
<dbReference type="InterPro" id="IPR036116">
    <property type="entry name" value="FN3_sf"/>
</dbReference>
<keyword evidence="2" id="KW-1015">Disulfide bond</keyword>